<dbReference type="FunFam" id="3.30.450.190:FF:000002">
    <property type="entry name" value="Ras-related GTP-binding protein A"/>
    <property type="match status" value="1"/>
</dbReference>
<protein>
    <recommendedName>
        <fullName evidence="8">Ras-related GTP-binding protein</fullName>
    </recommendedName>
</protein>
<evidence type="ECO:0008006" key="8">
    <source>
        <dbReference type="Google" id="ProtNLM"/>
    </source>
</evidence>
<dbReference type="FunFam" id="3.40.50.300:FF:000488">
    <property type="entry name" value="Small monomeric GTPase (Gtr1)"/>
    <property type="match status" value="1"/>
</dbReference>
<reference evidence="7" key="1">
    <citation type="submission" date="2021-01" db="EMBL/GenBank/DDBJ databases">
        <authorList>
            <person name="Corre E."/>
            <person name="Pelletier E."/>
            <person name="Niang G."/>
            <person name="Scheremetjew M."/>
            <person name="Finn R."/>
            <person name="Kale V."/>
            <person name="Holt S."/>
            <person name="Cochrane G."/>
            <person name="Meng A."/>
            <person name="Brown T."/>
            <person name="Cohen L."/>
        </authorList>
    </citation>
    <scope>NUCLEOTIDE SEQUENCE</scope>
    <source>
        <strain evidence="7">CCMP3278</strain>
    </source>
</reference>
<name>A0A7S1ETU8_9RHOD</name>
<keyword evidence="6" id="KW-0732">Signal</keyword>
<dbReference type="PANTHER" id="PTHR11259">
    <property type="entry name" value="RAS-RELATED GTP BINDING RAG/GTR YEAST"/>
    <property type="match status" value="1"/>
</dbReference>
<sequence length="332" mass="37813">MRQFVIEFLLITLYFPMQSTSGRDVTRKKFLLMGKSGSGKTSMRSIVFANYVPRDTERLGYTIDVERSHIRFLGDLVLSLWDCGGQDSFMENFLGAQRENVFNDVAVMIYVFDAEYKDDAKDMNYFRMCCESIAAKSPNARVFCLIHKMDLVPERHRETVFREQQAAVLRAGHSIEGQIECFATSIWDETLYKAWSAVVCSLVSNMGLLERSLETFCAACDADEVVLFERATFLVIAQAHTKPHTDAHRFEKISNIIKQFKLSCNKARAQFGSLQLQNSSLTALIDNFTEYTCVMLIASDRCAQPAIAAHNVQNARTHFEQLLEAQLREKQS</sequence>
<keyword evidence="5" id="KW-0342">GTP-binding</keyword>
<dbReference type="GO" id="GO:0005634">
    <property type="term" value="C:nucleus"/>
    <property type="evidence" value="ECO:0007669"/>
    <property type="project" value="TreeGrafter"/>
</dbReference>
<dbReference type="GO" id="GO:1990131">
    <property type="term" value="C:Gtr1-Gtr2 GTPase complex"/>
    <property type="evidence" value="ECO:0007669"/>
    <property type="project" value="TreeGrafter"/>
</dbReference>
<dbReference type="EMBL" id="HBFP01010384">
    <property type="protein sequence ID" value="CAD8823061.1"/>
    <property type="molecule type" value="Transcribed_RNA"/>
</dbReference>
<accession>A0A7S1ETU8</accession>
<dbReference type="InterPro" id="IPR039397">
    <property type="entry name" value="RagA/B"/>
</dbReference>
<dbReference type="GO" id="GO:1904263">
    <property type="term" value="P:positive regulation of TORC1 signaling"/>
    <property type="evidence" value="ECO:0007669"/>
    <property type="project" value="TreeGrafter"/>
</dbReference>
<dbReference type="InterPro" id="IPR006762">
    <property type="entry name" value="Gtr1_RagA"/>
</dbReference>
<dbReference type="InterPro" id="IPR027417">
    <property type="entry name" value="P-loop_NTPase"/>
</dbReference>
<keyword evidence="3" id="KW-0963">Cytoplasm</keyword>
<evidence type="ECO:0000256" key="2">
    <source>
        <dbReference type="ARBA" id="ARBA00007756"/>
    </source>
</evidence>
<proteinExistence type="inferred from homology"/>
<dbReference type="GO" id="GO:0010507">
    <property type="term" value="P:negative regulation of autophagy"/>
    <property type="evidence" value="ECO:0007669"/>
    <property type="project" value="TreeGrafter"/>
</dbReference>
<evidence type="ECO:0000256" key="1">
    <source>
        <dbReference type="ARBA" id="ARBA00004496"/>
    </source>
</evidence>
<dbReference type="GO" id="GO:0005764">
    <property type="term" value="C:lysosome"/>
    <property type="evidence" value="ECO:0007669"/>
    <property type="project" value="TreeGrafter"/>
</dbReference>
<evidence type="ECO:0000256" key="6">
    <source>
        <dbReference type="SAM" id="SignalP"/>
    </source>
</evidence>
<dbReference type="AlphaFoldDB" id="A0A7S1ETU8"/>
<comment type="subcellular location">
    <subcellularLocation>
        <location evidence="1">Cytoplasm</location>
    </subcellularLocation>
</comment>
<dbReference type="Pfam" id="PF04670">
    <property type="entry name" value="Gtr1_RagA"/>
    <property type="match status" value="1"/>
</dbReference>
<feature type="signal peptide" evidence="6">
    <location>
        <begin position="1"/>
        <end position="22"/>
    </location>
</feature>
<gene>
    <name evidence="7" type="ORF">TOLI1172_LOCUS7457</name>
</gene>
<comment type="similarity">
    <text evidence="2">Belongs to the GTR/RAG GTP-binding protein family.</text>
</comment>
<evidence type="ECO:0000256" key="5">
    <source>
        <dbReference type="ARBA" id="ARBA00023134"/>
    </source>
</evidence>
<dbReference type="GO" id="GO:0009267">
    <property type="term" value="P:cellular response to starvation"/>
    <property type="evidence" value="ECO:0007669"/>
    <property type="project" value="TreeGrafter"/>
</dbReference>
<dbReference type="PANTHER" id="PTHR11259:SF1">
    <property type="entry name" value="RAS-RELATED GTP-BINDING PROTEIN"/>
    <property type="match status" value="1"/>
</dbReference>
<organism evidence="7">
    <name type="scientific">Timspurckia oligopyrenoides</name>
    <dbReference type="NCBI Taxonomy" id="708627"/>
    <lineage>
        <taxon>Eukaryota</taxon>
        <taxon>Rhodophyta</taxon>
        <taxon>Bangiophyceae</taxon>
        <taxon>Porphyridiales</taxon>
        <taxon>Porphyridiaceae</taxon>
        <taxon>Timspurckia</taxon>
    </lineage>
</organism>
<dbReference type="Gene3D" id="3.40.50.300">
    <property type="entry name" value="P-loop containing nucleotide triphosphate hydrolases"/>
    <property type="match status" value="1"/>
</dbReference>
<dbReference type="SUPFAM" id="SSF52540">
    <property type="entry name" value="P-loop containing nucleoside triphosphate hydrolases"/>
    <property type="match status" value="1"/>
</dbReference>
<dbReference type="GO" id="GO:0005525">
    <property type="term" value="F:GTP binding"/>
    <property type="evidence" value="ECO:0007669"/>
    <property type="project" value="UniProtKB-KW"/>
</dbReference>
<evidence type="ECO:0000313" key="7">
    <source>
        <dbReference type="EMBL" id="CAD8823061.1"/>
    </source>
</evidence>
<evidence type="ECO:0000256" key="3">
    <source>
        <dbReference type="ARBA" id="ARBA00022490"/>
    </source>
</evidence>
<dbReference type="GO" id="GO:0003924">
    <property type="term" value="F:GTPase activity"/>
    <property type="evidence" value="ECO:0007669"/>
    <property type="project" value="TreeGrafter"/>
</dbReference>
<keyword evidence="4" id="KW-0547">Nucleotide-binding</keyword>
<dbReference type="CDD" id="cd11384">
    <property type="entry name" value="RagA_like"/>
    <property type="match status" value="1"/>
</dbReference>
<evidence type="ECO:0000256" key="4">
    <source>
        <dbReference type="ARBA" id="ARBA00022741"/>
    </source>
</evidence>
<feature type="chain" id="PRO_5031480680" description="Ras-related GTP-binding protein" evidence="6">
    <location>
        <begin position="23"/>
        <end position="332"/>
    </location>
</feature>
<dbReference type="Gene3D" id="3.30.450.190">
    <property type="match status" value="1"/>
</dbReference>